<evidence type="ECO:0000256" key="3">
    <source>
        <dbReference type="ARBA" id="ARBA00022833"/>
    </source>
</evidence>
<evidence type="ECO:0000313" key="8">
    <source>
        <dbReference type="Proteomes" id="UP001058974"/>
    </source>
</evidence>
<feature type="domain" description="RING-CH-type" evidence="6">
    <location>
        <begin position="299"/>
        <end position="361"/>
    </location>
</feature>
<evidence type="ECO:0000256" key="5">
    <source>
        <dbReference type="SAM" id="Phobius"/>
    </source>
</evidence>
<keyword evidence="8" id="KW-1185">Reference proteome</keyword>
<keyword evidence="5" id="KW-1133">Transmembrane helix</keyword>
<dbReference type="InterPro" id="IPR011016">
    <property type="entry name" value="Znf_RING-CH"/>
</dbReference>
<dbReference type="SMART" id="SM00744">
    <property type="entry name" value="RINGv"/>
    <property type="match status" value="1"/>
</dbReference>
<dbReference type="SUPFAM" id="SSF57850">
    <property type="entry name" value="RING/U-box"/>
    <property type="match status" value="1"/>
</dbReference>
<keyword evidence="3" id="KW-0862">Zinc</keyword>
<name>A0A9D4VWV5_PEA</name>
<feature type="transmembrane region" description="Helical" evidence="5">
    <location>
        <begin position="419"/>
        <end position="436"/>
    </location>
</feature>
<keyword evidence="5" id="KW-0472">Membrane</keyword>
<dbReference type="EMBL" id="JAMSHJ010000007">
    <property type="protein sequence ID" value="KAI5391151.1"/>
    <property type="molecule type" value="Genomic_DNA"/>
</dbReference>
<dbReference type="PANTHER" id="PTHR46158">
    <property type="entry name" value="OS02G0165000 PROTEIN"/>
    <property type="match status" value="1"/>
</dbReference>
<protein>
    <recommendedName>
        <fullName evidence="6">RING-CH-type domain-containing protein</fullName>
    </recommendedName>
</protein>
<organism evidence="7 8">
    <name type="scientific">Pisum sativum</name>
    <name type="common">Garden pea</name>
    <name type="synonym">Lathyrus oleraceus</name>
    <dbReference type="NCBI Taxonomy" id="3888"/>
    <lineage>
        <taxon>Eukaryota</taxon>
        <taxon>Viridiplantae</taxon>
        <taxon>Streptophyta</taxon>
        <taxon>Embryophyta</taxon>
        <taxon>Tracheophyta</taxon>
        <taxon>Spermatophyta</taxon>
        <taxon>Magnoliopsida</taxon>
        <taxon>eudicotyledons</taxon>
        <taxon>Gunneridae</taxon>
        <taxon>Pentapetalae</taxon>
        <taxon>rosids</taxon>
        <taxon>fabids</taxon>
        <taxon>Fabales</taxon>
        <taxon>Fabaceae</taxon>
        <taxon>Papilionoideae</taxon>
        <taxon>50 kb inversion clade</taxon>
        <taxon>NPAAA clade</taxon>
        <taxon>Hologalegina</taxon>
        <taxon>IRL clade</taxon>
        <taxon>Fabeae</taxon>
        <taxon>Lathyrus</taxon>
    </lineage>
</organism>
<evidence type="ECO:0000313" key="7">
    <source>
        <dbReference type="EMBL" id="KAI5391151.1"/>
    </source>
</evidence>
<sequence>VFQFYLYSLSFLIFQLLLGFLFSLFSFFSNTKMISEENHKPVTDHEDHDASSCRTTASLPVAYKDNDDSTGITEEITHVPPRRKQNLLLEIPSRTPEECSQDYVAIKMPMTPSPTPTPTPKRVNFLMTSRSVDAPTNNSPGSATSKGKSSLRNILPKLSFRNRTLTDIEKANASTLEVSSSGPREKPLISRSLSLSKIFTPRMKRTSSLPLEEIGHSNTESTHGGNGSVGGPLSKRETRLKIARSLSMPANNKKDKSLRRMDSFFRVVSSTPRVKEGNELLSTSPTKDTEIEDADDGEDIAEEEAVCRICLIELCEGGETFKLECSCKGELALAHQECAIKWFSIKGNRTCDVCKEDVRNLPVTLLRIQSVRNRITGASRSQLEDVNGIWQEVPVLVIVSMLAYFCFLEQLLVTKMGTGAIAISLPFSCVLGLLSSMTSSTMVKSRFIWIYASFQFALVVLFAHIFYSLVHVQAVLSILLATFAGFGVVMSVSSFLVELFRWRRRRQASSEQQHGPLPMTQAVQQPRPSNTPRSGESNHNQSIVQNQQDSNQS</sequence>
<feature type="transmembrane region" description="Helical" evidence="5">
    <location>
        <begin position="6"/>
        <end position="28"/>
    </location>
</feature>
<dbReference type="AlphaFoldDB" id="A0A9D4VWV5"/>
<dbReference type="Gene3D" id="3.30.40.10">
    <property type="entry name" value="Zinc/RING finger domain, C3HC4 (zinc finger)"/>
    <property type="match status" value="1"/>
</dbReference>
<evidence type="ECO:0000259" key="6">
    <source>
        <dbReference type="PROSITE" id="PS51292"/>
    </source>
</evidence>
<feature type="region of interest" description="Disordered" evidence="4">
    <location>
        <begin position="131"/>
        <end position="150"/>
    </location>
</feature>
<feature type="compositionally biased region" description="Polar residues" evidence="4">
    <location>
        <begin position="521"/>
        <end position="553"/>
    </location>
</feature>
<keyword evidence="5" id="KW-0812">Transmembrane</keyword>
<dbReference type="GO" id="GO:0008270">
    <property type="term" value="F:zinc ion binding"/>
    <property type="evidence" value="ECO:0007669"/>
    <property type="project" value="UniProtKB-KW"/>
</dbReference>
<evidence type="ECO:0000256" key="2">
    <source>
        <dbReference type="ARBA" id="ARBA00022771"/>
    </source>
</evidence>
<dbReference type="PANTHER" id="PTHR46158:SF1">
    <property type="entry name" value="RING_U-BOX SUPERFAMILY PROTEIN"/>
    <property type="match status" value="1"/>
</dbReference>
<dbReference type="InterPro" id="IPR013083">
    <property type="entry name" value="Znf_RING/FYVE/PHD"/>
</dbReference>
<feature type="transmembrane region" description="Helical" evidence="5">
    <location>
        <begin position="475"/>
        <end position="497"/>
    </location>
</feature>
<feature type="transmembrane region" description="Helical" evidence="5">
    <location>
        <begin position="448"/>
        <end position="469"/>
    </location>
</feature>
<evidence type="ECO:0000256" key="4">
    <source>
        <dbReference type="SAM" id="MobiDB-lite"/>
    </source>
</evidence>
<comment type="caution">
    <text evidence="7">The sequence shown here is derived from an EMBL/GenBank/DDBJ whole genome shotgun (WGS) entry which is preliminary data.</text>
</comment>
<dbReference type="Proteomes" id="UP001058974">
    <property type="component" value="Chromosome 7"/>
</dbReference>
<feature type="region of interest" description="Disordered" evidence="4">
    <location>
        <begin position="510"/>
        <end position="553"/>
    </location>
</feature>
<dbReference type="Gramene" id="Psat07G0613000-T2">
    <property type="protein sequence ID" value="KAI5391151.1"/>
    <property type="gene ID" value="KIW84_076130"/>
</dbReference>
<feature type="region of interest" description="Disordered" evidence="4">
    <location>
        <begin position="206"/>
        <end position="235"/>
    </location>
</feature>
<feature type="non-terminal residue" evidence="7">
    <location>
        <position position="1"/>
    </location>
</feature>
<dbReference type="PROSITE" id="PS51292">
    <property type="entry name" value="ZF_RING_CH"/>
    <property type="match status" value="1"/>
</dbReference>
<proteinExistence type="predicted"/>
<dbReference type="Pfam" id="PF12906">
    <property type="entry name" value="RINGv"/>
    <property type="match status" value="1"/>
</dbReference>
<gene>
    <name evidence="7" type="ORF">KIW84_076130</name>
</gene>
<keyword evidence="2" id="KW-0863">Zinc-finger</keyword>
<reference evidence="7 8" key="1">
    <citation type="journal article" date="2022" name="Nat. Genet.">
        <title>Improved pea reference genome and pan-genome highlight genomic features and evolutionary characteristics.</title>
        <authorList>
            <person name="Yang T."/>
            <person name="Liu R."/>
            <person name="Luo Y."/>
            <person name="Hu S."/>
            <person name="Wang D."/>
            <person name="Wang C."/>
            <person name="Pandey M.K."/>
            <person name="Ge S."/>
            <person name="Xu Q."/>
            <person name="Li N."/>
            <person name="Li G."/>
            <person name="Huang Y."/>
            <person name="Saxena R.K."/>
            <person name="Ji Y."/>
            <person name="Li M."/>
            <person name="Yan X."/>
            <person name="He Y."/>
            <person name="Liu Y."/>
            <person name="Wang X."/>
            <person name="Xiang C."/>
            <person name="Varshney R.K."/>
            <person name="Ding H."/>
            <person name="Gao S."/>
            <person name="Zong X."/>
        </authorList>
    </citation>
    <scope>NUCLEOTIDE SEQUENCE [LARGE SCALE GENOMIC DNA]</scope>
    <source>
        <strain evidence="7 8">cv. Zhongwan 6</strain>
    </source>
</reference>
<keyword evidence="1" id="KW-0479">Metal-binding</keyword>
<dbReference type="CDD" id="cd16495">
    <property type="entry name" value="RING_CH-C4HC3_MARCH"/>
    <property type="match status" value="1"/>
</dbReference>
<evidence type="ECO:0000256" key="1">
    <source>
        <dbReference type="ARBA" id="ARBA00022723"/>
    </source>
</evidence>
<accession>A0A9D4VWV5</accession>